<dbReference type="Pfam" id="PF00668">
    <property type="entry name" value="Condensation"/>
    <property type="match status" value="3"/>
</dbReference>
<dbReference type="InterPro" id="IPR036736">
    <property type="entry name" value="ACP-like_sf"/>
</dbReference>
<dbReference type="SMART" id="SM00823">
    <property type="entry name" value="PKS_PP"/>
    <property type="match status" value="4"/>
</dbReference>
<feature type="domain" description="Carrier" evidence="6">
    <location>
        <begin position="3819"/>
        <end position="3894"/>
    </location>
</feature>
<organism evidence="7 8">
    <name type="scientific">Lusitaniella coriacea LEGE 07157</name>
    <dbReference type="NCBI Taxonomy" id="945747"/>
    <lineage>
        <taxon>Bacteria</taxon>
        <taxon>Bacillati</taxon>
        <taxon>Cyanobacteriota</taxon>
        <taxon>Cyanophyceae</taxon>
        <taxon>Spirulinales</taxon>
        <taxon>Lusitaniellaceae</taxon>
        <taxon>Lusitaniella</taxon>
    </lineage>
</organism>
<dbReference type="FunFam" id="3.40.50.980:FF:000001">
    <property type="entry name" value="Non-ribosomal peptide synthetase"/>
    <property type="match status" value="2"/>
</dbReference>
<dbReference type="FunFam" id="1.10.1200.10:FF:000005">
    <property type="entry name" value="Nonribosomal peptide synthetase 1"/>
    <property type="match status" value="2"/>
</dbReference>
<evidence type="ECO:0000256" key="2">
    <source>
        <dbReference type="ARBA" id="ARBA00006432"/>
    </source>
</evidence>
<dbReference type="FunFam" id="1.10.1200.10:FF:000016">
    <property type="entry name" value="Non-ribosomal peptide synthase"/>
    <property type="match status" value="2"/>
</dbReference>
<dbReference type="PROSITE" id="PS00455">
    <property type="entry name" value="AMP_BINDING"/>
    <property type="match status" value="4"/>
</dbReference>
<dbReference type="InterPro" id="IPR023213">
    <property type="entry name" value="CAT-like_dom_sf"/>
</dbReference>
<evidence type="ECO:0000256" key="5">
    <source>
        <dbReference type="SAM" id="MobiDB-lite"/>
    </source>
</evidence>
<feature type="region of interest" description="Disordered" evidence="5">
    <location>
        <begin position="4070"/>
        <end position="4091"/>
    </location>
</feature>
<dbReference type="PANTHER" id="PTHR45527:SF1">
    <property type="entry name" value="FATTY ACID SYNTHASE"/>
    <property type="match status" value="1"/>
</dbReference>
<dbReference type="NCBIfam" id="NF003417">
    <property type="entry name" value="PRK04813.1"/>
    <property type="match status" value="5"/>
</dbReference>
<dbReference type="CDD" id="cd05930">
    <property type="entry name" value="A_NRPS"/>
    <property type="match status" value="3"/>
</dbReference>
<dbReference type="Gene3D" id="3.40.50.12780">
    <property type="entry name" value="N-terminal domain of ligase-like"/>
    <property type="match status" value="3"/>
</dbReference>
<dbReference type="Pfam" id="PF00975">
    <property type="entry name" value="Thioesterase"/>
    <property type="match status" value="1"/>
</dbReference>
<dbReference type="FunFam" id="3.30.559.10:FF:000012">
    <property type="entry name" value="Non-ribosomal peptide synthetase"/>
    <property type="match status" value="2"/>
</dbReference>
<dbReference type="InterPro" id="IPR010071">
    <property type="entry name" value="AA_adenyl_dom"/>
</dbReference>
<comment type="similarity">
    <text evidence="2">Belongs to the ATP-dependent AMP-binding enzyme family.</text>
</comment>
<feature type="compositionally biased region" description="Polar residues" evidence="5">
    <location>
        <begin position="4077"/>
        <end position="4091"/>
    </location>
</feature>
<dbReference type="Gene3D" id="3.40.50.1820">
    <property type="entry name" value="alpha/beta hydrolase"/>
    <property type="match status" value="1"/>
</dbReference>
<dbReference type="InterPro" id="IPR045851">
    <property type="entry name" value="AMP-bd_C_sf"/>
</dbReference>
<dbReference type="GO" id="GO:0003824">
    <property type="term" value="F:catalytic activity"/>
    <property type="evidence" value="ECO:0007669"/>
    <property type="project" value="InterPro"/>
</dbReference>
<dbReference type="RefSeq" id="WP_194028312.1">
    <property type="nucleotide sequence ID" value="NZ_JADEWZ010000005.1"/>
</dbReference>
<evidence type="ECO:0000256" key="3">
    <source>
        <dbReference type="ARBA" id="ARBA00022450"/>
    </source>
</evidence>
<dbReference type="InterPro" id="IPR020806">
    <property type="entry name" value="PKS_PP-bd"/>
</dbReference>
<feature type="domain" description="Carrier" evidence="6">
    <location>
        <begin position="2743"/>
        <end position="2817"/>
    </location>
</feature>
<dbReference type="InterPro" id="IPR025110">
    <property type="entry name" value="AMP-bd_C"/>
</dbReference>
<comment type="cofactor">
    <cofactor evidence="1">
        <name>pantetheine 4'-phosphate</name>
        <dbReference type="ChEBI" id="CHEBI:47942"/>
    </cofactor>
</comment>
<evidence type="ECO:0000256" key="1">
    <source>
        <dbReference type="ARBA" id="ARBA00001957"/>
    </source>
</evidence>
<evidence type="ECO:0000313" key="7">
    <source>
        <dbReference type="EMBL" id="MBE9115230.1"/>
    </source>
</evidence>
<dbReference type="GO" id="GO:0044550">
    <property type="term" value="P:secondary metabolite biosynthetic process"/>
    <property type="evidence" value="ECO:0007669"/>
    <property type="project" value="UniProtKB-ARBA"/>
</dbReference>
<keyword evidence="3" id="KW-0596">Phosphopantetheine</keyword>
<dbReference type="Pfam" id="PF00550">
    <property type="entry name" value="PP-binding"/>
    <property type="match status" value="4"/>
</dbReference>
<dbReference type="Gene3D" id="2.30.38.10">
    <property type="entry name" value="Luciferase, Domain 3"/>
    <property type="match status" value="1"/>
</dbReference>
<name>A0A8J7B0X4_9CYAN</name>
<dbReference type="FunFam" id="3.30.300.30:FF:000010">
    <property type="entry name" value="Enterobactin synthetase component F"/>
    <property type="match status" value="3"/>
</dbReference>
<dbReference type="InterPro" id="IPR001031">
    <property type="entry name" value="Thioesterase"/>
</dbReference>
<dbReference type="NCBIfam" id="TIGR01733">
    <property type="entry name" value="AA-adenyl-dom"/>
    <property type="match status" value="4"/>
</dbReference>
<dbReference type="InterPro" id="IPR000873">
    <property type="entry name" value="AMP-dep_synth/lig_dom"/>
</dbReference>
<dbReference type="GO" id="GO:0008610">
    <property type="term" value="P:lipid biosynthetic process"/>
    <property type="evidence" value="ECO:0007669"/>
    <property type="project" value="UniProtKB-ARBA"/>
</dbReference>
<dbReference type="Gene3D" id="3.30.559.30">
    <property type="entry name" value="Nonribosomal peptide synthetase, condensation domain"/>
    <property type="match status" value="3"/>
</dbReference>
<gene>
    <name evidence="7" type="ORF">IQ249_04880</name>
</gene>
<dbReference type="Gene3D" id="3.40.50.980">
    <property type="match status" value="2"/>
</dbReference>
<dbReference type="SUPFAM" id="SSF56801">
    <property type="entry name" value="Acetyl-CoA synthetase-like"/>
    <property type="match status" value="4"/>
</dbReference>
<dbReference type="InterPro" id="IPR001242">
    <property type="entry name" value="Condensation_dom"/>
</dbReference>
<dbReference type="FunFam" id="3.30.559.30:FF:000001">
    <property type="entry name" value="Non-ribosomal peptide synthetase"/>
    <property type="match status" value="2"/>
</dbReference>
<reference evidence="7" key="1">
    <citation type="submission" date="2020-10" db="EMBL/GenBank/DDBJ databases">
        <authorList>
            <person name="Castelo-Branco R."/>
            <person name="Eusebio N."/>
            <person name="Adriana R."/>
            <person name="Vieira A."/>
            <person name="Brugerolle De Fraissinette N."/>
            <person name="Rezende De Castro R."/>
            <person name="Schneider M.P."/>
            <person name="Vasconcelos V."/>
            <person name="Leao P.N."/>
        </authorList>
    </citation>
    <scope>NUCLEOTIDE SEQUENCE</scope>
    <source>
        <strain evidence="7">LEGE 07157</strain>
    </source>
</reference>
<dbReference type="GO" id="GO:0072330">
    <property type="term" value="P:monocarboxylic acid biosynthetic process"/>
    <property type="evidence" value="ECO:0007669"/>
    <property type="project" value="UniProtKB-ARBA"/>
</dbReference>
<feature type="region of interest" description="Disordered" evidence="5">
    <location>
        <begin position="3667"/>
        <end position="3689"/>
    </location>
</feature>
<dbReference type="InterPro" id="IPR020845">
    <property type="entry name" value="AMP-binding_CS"/>
</dbReference>
<dbReference type="PROSITE" id="PS50075">
    <property type="entry name" value="CARRIER"/>
    <property type="match status" value="4"/>
</dbReference>
<dbReference type="Gene3D" id="3.30.300.30">
    <property type="match status" value="4"/>
</dbReference>
<dbReference type="FunFam" id="3.40.50.12780:FF:000012">
    <property type="entry name" value="Non-ribosomal peptide synthetase"/>
    <property type="match status" value="1"/>
</dbReference>
<dbReference type="PANTHER" id="PTHR45527">
    <property type="entry name" value="NONRIBOSOMAL PEPTIDE SYNTHETASE"/>
    <property type="match status" value="1"/>
</dbReference>
<protein>
    <submittedName>
        <fullName evidence="7">Amino acid adenylation domain-containing protein</fullName>
    </submittedName>
</protein>
<feature type="domain" description="Carrier" evidence="6">
    <location>
        <begin position="1058"/>
        <end position="1133"/>
    </location>
</feature>
<dbReference type="GO" id="GO:0031177">
    <property type="term" value="F:phosphopantetheine binding"/>
    <property type="evidence" value="ECO:0007669"/>
    <property type="project" value="InterPro"/>
</dbReference>
<evidence type="ECO:0000256" key="4">
    <source>
        <dbReference type="ARBA" id="ARBA00022553"/>
    </source>
</evidence>
<dbReference type="Gene3D" id="3.30.559.10">
    <property type="entry name" value="Chloramphenicol acetyltransferase-like domain"/>
    <property type="match status" value="3"/>
</dbReference>
<dbReference type="InterPro" id="IPR009081">
    <property type="entry name" value="PP-bd_ACP"/>
</dbReference>
<dbReference type="SUPFAM" id="SSF52777">
    <property type="entry name" value="CoA-dependent acyltransferases"/>
    <property type="match status" value="6"/>
</dbReference>
<dbReference type="InterPro" id="IPR042099">
    <property type="entry name" value="ANL_N_sf"/>
</dbReference>
<accession>A0A8J7B0X4</accession>
<comment type="caution">
    <text evidence="7">The sequence shown here is derived from an EMBL/GenBank/DDBJ whole genome shotgun (WGS) entry which is preliminary data.</text>
</comment>
<dbReference type="GO" id="GO:0043041">
    <property type="term" value="P:amino acid activation for nonribosomal peptide biosynthetic process"/>
    <property type="evidence" value="ECO:0007669"/>
    <property type="project" value="TreeGrafter"/>
</dbReference>
<dbReference type="GO" id="GO:0005829">
    <property type="term" value="C:cytosol"/>
    <property type="evidence" value="ECO:0007669"/>
    <property type="project" value="TreeGrafter"/>
</dbReference>
<dbReference type="Gene3D" id="1.10.1200.10">
    <property type="entry name" value="ACP-like"/>
    <property type="match status" value="4"/>
</dbReference>
<dbReference type="EMBL" id="JADEWZ010000005">
    <property type="protein sequence ID" value="MBE9115230.1"/>
    <property type="molecule type" value="Genomic_DNA"/>
</dbReference>
<keyword evidence="4" id="KW-0597">Phosphoprotein</keyword>
<dbReference type="InterPro" id="IPR029058">
    <property type="entry name" value="AB_hydrolase_fold"/>
</dbReference>
<dbReference type="SUPFAM" id="SSF47336">
    <property type="entry name" value="ACP-like"/>
    <property type="match status" value="4"/>
</dbReference>
<dbReference type="PROSITE" id="PS00012">
    <property type="entry name" value="PHOSPHOPANTETHEINE"/>
    <property type="match status" value="3"/>
</dbReference>
<dbReference type="Proteomes" id="UP000654482">
    <property type="component" value="Unassembled WGS sequence"/>
</dbReference>
<sequence length="4190" mass="470266">MTEIDRRIAKLSPAKRALLEQKLKQKAGKKKESQRIPKRSLEDAALLSSAQVRMWFLAQLEQENPAYNRPSNIRLKGALNVAVLERSLQGIIRRHDVLRTFFSFNSGKPIQIVVPEIELSLPLINLSNFPEPKEKLERLAKEEAQRPFDVSKLPLFRATLVCFRDEEHFLLLTFHHIIFDGWSMGVFLQELAALYNAFSQNLSSPLPELPIQYGDFAVWQQQRLQGEHLQSQLKYWKRQLGGQLPVLELPTDRPRESAKTFRGAKHVAVFPKALSTALKALSQREGVTLFMTLLAAFQGLLHRYTRQEDVIVGTPIAGRDRAELEPLIGVFINTLVLRGNLSGNPTFRDFLQQMREVALGAYKNQELPFEKVVEVLKPERTVGRTSIFQVLFQLRNLPNERVEIDGLSFEEVKFERGTAALDLALDVVDKPGGLACTFVYNCDLFEAETVERMAGHFQTFLESVVANPTEKISEISLVKEQGFISFSGKVEKIEKSNTFDRALQSSQLVCIHEQFEAQVERTPDAIAVRCGMDCLTYRELNQKANQLAHYLQGFGVKPEVRVGICTERSLEMVVGILGVLKAGGAYIPLDPAYPQDRVQFVLEETQVSLLLTQEHLRASFSPLNLSIFCLDTEWEKITSQPSQTPESGVTPDNLAYIMYTSGSTGKPKGVQIAHANIAYYIPAVSEVLQVQAEDVYLHVASFSFSSSVRQLMVPLCCGATCVIATREQTKNPLRLFDLIQTQKVTVFDGVPSIWHYGLQALDGEGTVALQNSNLRAIALSGDLFPTQLYNRLRDFFSGRVRCFNIYGQTETIGNCAYAVPEDFEGDLYVPVGFPYPHNQAYILNEALEPVAPGEVGELHMAGGCVNQRLTARQKAEGRRQKEQSYADKEREKLGFWEGVSEESIVQENSEQSSPRHFFASSQGKETINLFKTGDLARFREDGAIEVLGRMDFQVKLRGMRVELGEIESTLLLHPQVKVVVVVAREHLPGERGLVAYVVPQEGNPTIQELQDFLTEKLPDYMVPFAFVLLDAFPLTPNGKLDRNALPPVERTARTDFVTPRTPTETKVAAIWAEILELECAGIEDNFFALGGHSLLATLAISRLREVFSVELSFNEFFEFPTVAALSEQIDRASSSQPTTPIPHPTTDKRPVPLTLPQERLWLLDRLAGGNSAYNLVRAMRLQGKLDISALERAIAAIIERHEVLRTSIRVVEGKPVPEIAPTLPFSLPVLELQGLPEGEKAAEVRQILTQHHQQPFNLEREPLWRVRVLQLKEREFLFLFAIHHIIADGWSIEVFWQELSQLYSSFSHNTPPSLSELPIQYGDFARWQRQYLEETREVQLDYWQQQLAGMPPSLDLPTDRARHSTTEFQAGSQPFTLTPSLTGQLKGLARESGSTLFMTLLAGLTILLSRYSNQTDILVGSPIATRNLSETRSLIGFFVNTLILRTDLSGNPTIHHLIDRVKQMTLEAYSHPDIPFEELGNTLNIRHSGFSSWFQVMFILQNVPKIPLNLPDITVTPVALEKVTAGATFDLTLAMEETEMGLSGALEYNANLFDGATIARMVEQFQRVLTGMVEQRDRPVSELSLFTVDQRQPFSQTQPKIISSEMGCIHPLFEAQVEKTPDAIAVQWENQSLTYQELNEKANQLARYLQGLGVEPEVLVGICVERSLDLLVGILGILKAGGAYVPLDPAYPQTRLDYMVADAKIGILVAQDKFVSLFSDRVSHTICLDSDWETIATEGTGNIESAVEPDNLAYVIYTSGSTGNPKGVAIAHRSLVHFTRAAIAEYEITSRDRILQFSSLNFDASVEEIYPCLVTGATLVLRTEEMLRSIPAFLQHCREWEITFFSLPTAYWHQLVHELPTVHSQLPQTLRLVAIGGERAIPEQARMWQKWVGDYPQLVNAYGPTETTVVATAYKITASTEIKQEVPIGRAIANVQTYILDANLQPVPVGIPGELHIGGMGLARGYLNRPELTAERFIEWTVQGIALERRGEEELKRISPRKKTLRLYKTGDRARYLPDGNIEFLGRIDRQVKIRGFRVELGEIEAILCEYSSVQEAVVIAAEEASGTQRLVGYIVSEERQEPEISELRDFVREKLPDYMIPAAFVLLDSLPLTPSGKIDRRALPEPDLDEAFSAQFIAPRNEIETEIAGIWANVLGRDRVGVCDNFFELGGHSLVAIQVIARIQDAFLIDLPLRTLFESPTVEGLSEVVEQRQIFSTDAEIEPDLRAAIPQPHYDLVTDVVASWVERTPERVAISQGDCARSYSELSHSARALARVLLDLGLQQGDVVAVQGEKSFGFIASLLAVFLGGGVLLTLDSNLPLSRQQLMRKSANVKFDLFVGGENNEQSLNGIAVHPDTGEAIDVEPSVIDLPQLHPNDPAYIFFTSGTTGIPKGVLGCHQGLAHFLHWQRETFNIKPRDRAAQFTGFSFDVLLRDVFLPLTSGATLCIPPKDFDLSAASVLSWLEREKISLLHTVPTLAQSWLGDGSANLSALRWIFFAGEPLTDALVNRWRKTFPNSGQIVNLYGPTETTLAKFFYIVPEPPIPGVQPLGSPLPQTQALIWDENQQLCGKGEAGEIVLRTPFRSLGYVNAPEETQKRFIKNPYRDDAGDLLYRTGDRGRYRQDGLLEILGRIDDQIKIRGIRIEPQEIATVLNQHSAIAQTVILAREDEPGNKRLVAYCMANAQPTPRELRHFLQGQLPEYMIPVAFVLLEALPLTPNGKVDRNALPVPNSSHLVQSENFVAPRNETERTIAEIWNQILGVNAGIFDDFFELGGHSLLATQVIARVREAFAIDLPLRRLFEFPTIAGLSEAVGNATPNILKTLSPIDRADTIPLSFAQQRLWFLDQLEGNTAAYNIPMVLRLQGVLAVDALEKAVNAIAQRHDGLRASFSTRDGFPIQRLRPSLDINLTTLDWRDIPEEEQAERVQQFAIEERAKPFDLERDPLLRVTLLRLKEREYILLLTVHHIVSDGWSMRIIARELAEFYTALMEEKEPNLPELSVQYPDFARWQRQWLQGEVLGTQLQYWKEQLTGAPPLLDLPTDRTRPEVQTFSGGTRSRKLSPTLTQSLKTFSQREGATLFMTLLAAFKLLLSRLAGTEDVVIGTPVAGRTRREFEQLIGFFINTVVLRVRCQGNPTFRDFLHRVRTVALGAYEYQEMPFEKLVEELQPERDRSYNPLFQVWFNMLNLSENRAEFSGLEVEPLARSAAPSKFDLTLYAKETPQGIHLDAVYNANLFDGERMEEMLAQFEHLLAQIVETPTKPIDRFSLVSANSSLPNPQTPLASNPQEPVHRRFSRQAQRLPEQIAVTDAQTTWTYGELNRRANQLANYLRAQGVQKQDVVAIYGDRAASLVLAILSVLKAGAVFTLLDPAYPPSRLLHCVQSANPRAWLQVKNDPLPPELEGFAQNCSIQLQITPDLTLEDVPTDDPAVKIDSDDLAYIPFTSGSTGKPKGILSPHNALSHFLHWHSQTFEFSESDRFSMISGLSHDILMRDIFTPLWVGGTLCIPDPNAMEIPGQLGRWMVENEVSVAHLSPAMGQFLQATPVPLTPLRWVFFGSDVLTQKEIKSIREIAPNAKLANFYGATETPQAMGYFPITDCERERIPIGRGIDDVQLLVLNAQQQLAGVGEVGEIYIRTPYLAKGYLGDAELTKERFLQLSVEGIGNREQGTVEKNSEQSSPHPFSASSQEQTTQCYKTGDFGRYLPDGNVEFIGRRDDLVKIRGFRIELGEVKSAIAQHPKIQDAVVLVREGSLIAYIVPQKETPTPAQLRHFLSQKLPHYSIPSFFIAIDSIPLTPNGKIDRQVLLKHEVTIENNEPEKVQPQNELQRQLVEIWERVLNVRPVGIRDNFFDLGGHSLLAIQLFGEMQKVAGTDIPIAAIFQAPTIEQLADILRQKAGLQSWISLVPVQPNGSKPPFFFHGGAADAMTWAGFGRNLPPDQPFYGLQNPELDGKHDPLSSVEEMAAHCLREIQTLQPHGPYYIGGHCFGGTVAFEMAQQLRDRGETVALLAVVDGYPPKPVLKDTLFLRTKSFLNRWDFLLYKTYYYHSDALKKQSAIGKLIYIGNLLKEKVDAKRKKRSPSQPTQSQKNDRAATSSETFIPYEIRYQQAERTNRSAKKKYRAKIYQGKIALFRAKKQKLEWYFGSKLGWEEFTDREIECHEIPGLFGNLFNQSSLPLLVKEVKMCLEKTQDKM</sequence>
<feature type="region of interest" description="Disordered" evidence="5">
    <location>
        <begin position="1130"/>
        <end position="1150"/>
    </location>
</feature>
<keyword evidence="8" id="KW-1185">Reference proteome</keyword>
<dbReference type="SUPFAM" id="SSF53474">
    <property type="entry name" value="alpha/beta-Hydrolases"/>
    <property type="match status" value="1"/>
</dbReference>
<feature type="compositionally biased region" description="Polar residues" evidence="5">
    <location>
        <begin position="3674"/>
        <end position="3689"/>
    </location>
</feature>
<dbReference type="InterPro" id="IPR006162">
    <property type="entry name" value="Ppantetheine_attach_site"/>
</dbReference>
<evidence type="ECO:0000259" key="6">
    <source>
        <dbReference type="PROSITE" id="PS50075"/>
    </source>
</evidence>
<dbReference type="Pfam" id="PF13193">
    <property type="entry name" value="AMP-binding_C"/>
    <property type="match status" value="4"/>
</dbReference>
<dbReference type="Pfam" id="PF00501">
    <property type="entry name" value="AMP-binding"/>
    <property type="match status" value="4"/>
</dbReference>
<dbReference type="CDD" id="cd19531">
    <property type="entry name" value="LCL_NRPS-like"/>
    <property type="match status" value="3"/>
</dbReference>
<proteinExistence type="inferred from homology"/>
<feature type="domain" description="Carrier" evidence="6">
    <location>
        <begin position="2139"/>
        <end position="2214"/>
    </location>
</feature>
<evidence type="ECO:0000313" key="8">
    <source>
        <dbReference type="Proteomes" id="UP000654482"/>
    </source>
</evidence>